<protein>
    <submittedName>
        <fullName evidence="1">Uncharacterized protein</fullName>
    </submittedName>
</protein>
<organism evidence="1 2">
    <name type="scientific">Candidatus Thiodiazotropha taylori</name>
    <dbReference type="NCBI Taxonomy" id="2792791"/>
    <lineage>
        <taxon>Bacteria</taxon>
        <taxon>Pseudomonadati</taxon>
        <taxon>Pseudomonadota</taxon>
        <taxon>Gammaproteobacteria</taxon>
        <taxon>Chromatiales</taxon>
        <taxon>Sedimenticolaceae</taxon>
        <taxon>Candidatus Thiodiazotropha</taxon>
    </lineage>
</organism>
<gene>
    <name evidence="1" type="ORF">JAZ07_20330</name>
</gene>
<reference evidence="1" key="1">
    <citation type="journal article" date="2021" name="Proc. Natl. Acad. Sci. U.S.A.">
        <title>Global biogeography of chemosynthetic symbionts reveals both localized and globally distributed symbiont groups. .</title>
        <authorList>
            <person name="Osvatic J.T."/>
            <person name="Wilkins L.G.E."/>
            <person name="Leibrecht L."/>
            <person name="Leray M."/>
            <person name="Zauner S."/>
            <person name="Polzin J."/>
            <person name="Camacho Y."/>
            <person name="Gros O."/>
            <person name="van Gils J.A."/>
            <person name="Eisen J.A."/>
            <person name="Petersen J.M."/>
            <person name="Yuen B."/>
        </authorList>
    </citation>
    <scope>NUCLEOTIDE SEQUENCE</scope>
    <source>
        <strain evidence="1">MAGclacostrist064TRANS</strain>
    </source>
</reference>
<dbReference type="EMBL" id="JAEPCM010000768">
    <property type="protein sequence ID" value="MCG7948695.1"/>
    <property type="molecule type" value="Genomic_DNA"/>
</dbReference>
<name>A0A9E4N734_9GAMM</name>
<comment type="caution">
    <text evidence="1">The sequence shown here is derived from an EMBL/GenBank/DDBJ whole genome shotgun (WGS) entry which is preliminary data.</text>
</comment>
<dbReference type="Proteomes" id="UP000886667">
    <property type="component" value="Unassembled WGS sequence"/>
</dbReference>
<evidence type="ECO:0000313" key="1">
    <source>
        <dbReference type="EMBL" id="MCG7948695.1"/>
    </source>
</evidence>
<accession>A0A9E4N734</accession>
<evidence type="ECO:0000313" key="2">
    <source>
        <dbReference type="Proteomes" id="UP000886667"/>
    </source>
</evidence>
<dbReference type="AlphaFoldDB" id="A0A9E4N734"/>
<proteinExistence type="predicted"/>
<sequence>MRMLFVMMVLFSSNVYSESNRGSWQYTLKLGSASIARAGGELIESTGLSWPDGRQIIVTYWKLNSGEMVRCFDNFQADMQSTGSSCQKPSARDNKDK</sequence>